<protein>
    <submittedName>
        <fullName evidence="1">Uncharacterized protein</fullName>
    </submittedName>
</protein>
<organism evidence="1">
    <name type="scientific">Anguilla anguilla</name>
    <name type="common">European freshwater eel</name>
    <name type="synonym">Muraena anguilla</name>
    <dbReference type="NCBI Taxonomy" id="7936"/>
    <lineage>
        <taxon>Eukaryota</taxon>
        <taxon>Metazoa</taxon>
        <taxon>Chordata</taxon>
        <taxon>Craniata</taxon>
        <taxon>Vertebrata</taxon>
        <taxon>Euteleostomi</taxon>
        <taxon>Actinopterygii</taxon>
        <taxon>Neopterygii</taxon>
        <taxon>Teleostei</taxon>
        <taxon>Anguilliformes</taxon>
        <taxon>Anguillidae</taxon>
        <taxon>Anguilla</taxon>
    </lineage>
</organism>
<reference evidence="1" key="1">
    <citation type="submission" date="2014-11" db="EMBL/GenBank/DDBJ databases">
        <authorList>
            <person name="Amaro Gonzalez C."/>
        </authorList>
    </citation>
    <scope>NUCLEOTIDE SEQUENCE</scope>
</reference>
<name>A0A0E9V7J1_ANGAN</name>
<proteinExistence type="predicted"/>
<sequence length="30" mass="3430">MRSVSRVLKFDVGGGSVRDQFIRGYLDKRS</sequence>
<dbReference type="AlphaFoldDB" id="A0A0E9V7J1"/>
<dbReference type="EMBL" id="GBXM01035369">
    <property type="protein sequence ID" value="JAH73208.1"/>
    <property type="molecule type" value="Transcribed_RNA"/>
</dbReference>
<accession>A0A0E9V7J1</accession>
<evidence type="ECO:0000313" key="1">
    <source>
        <dbReference type="EMBL" id="JAH73208.1"/>
    </source>
</evidence>
<reference evidence="1" key="2">
    <citation type="journal article" date="2015" name="Fish Shellfish Immunol.">
        <title>Early steps in the European eel (Anguilla anguilla)-Vibrio vulnificus interaction in the gills: Role of the RtxA13 toxin.</title>
        <authorList>
            <person name="Callol A."/>
            <person name="Pajuelo D."/>
            <person name="Ebbesson L."/>
            <person name="Teles M."/>
            <person name="MacKenzie S."/>
            <person name="Amaro C."/>
        </authorList>
    </citation>
    <scope>NUCLEOTIDE SEQUENCE</scope>
</reference>